<keyword evidence="2" id="KW-0235">DNA replication</keyword>
<sequence>MFAWIRRALLFCALLHLPASADSGLMLAEVYRGEGAVADYWVSEKLDGVRARWDGQQLLSRGGYRINAPEEFTLGWPALPMDGELWLGRGRFDEVSALARRQQASVADWQGVGFMVFDLPEHGGDFSARVLAMRELADLQLATLQPVVQRRLASADELDALLGRTVAVGGEGLMLHHASARYRAGRHPLLLKYKPFEDAEARVIGYTAGQGKYLGQVGALLVEDGAGRRFRLGSGLSDAQRQSPPAIGTLVTYRFNGLTSGGLPRFARFLRVRTDAGLNQPAATP</sequence>
<reference evidence="7 8" key="1">
    <citation type="submission" date="2016-10" db="EMBL/GenBank/DDBJ databases">
        <authorList>
            <person name="Varghese N."/>
            <person name="Submissions S."/>
        </authorList>
    </citation>
    <scope>NUCLEOTIDE SEQUENCE [LARGE SCALE GENOMIC DNA]</scope>
    <source>
        <strain evidence="7 8">CECT 8317</strain>
    </source>
</reference>
<keyword evidence="8" id="KW-1185">Reference proteome</keyword>
<evidence type="ECO:0000256" key="2">
    <source>
        <dbReference type="ARBA" id="ARBA00022705"/>
    </source>
</evidence>
<protein>
    <submittedName>
        <fullName evidence="7">DNA ligase-1</fullName>
    </submittedName>
</protein>
<dbReference type="CDD" id="cd08041">
    <property type="entry name" value="OBF_kDNA_ligase_like"/>
    <property type="match status" value="1"/>
</dbReference>
<dbReference type="Pfam" id="PF14743">
    <property type="entry name" value="DNA_ligase_OB_2"/>
    <property type="match status" value="1"/>
</dbReference>
<dbReference type="Proteomes" id="UP000243518">
    <property type="component" value="Unassembled WGS sequence"/>
</dbReference>
<keyword evidence="5" id="KW-0732">Signal</keyword>
<dbReference type="GO" id="GO:0006281">
    <property type="term" value="P:DNA repair"/>
    <property type="evidence" value="ECO:0007669"/>
    <property type="project" value="UniProtKB-KW"/>
</dbReference>
<dbReference type="Gene3D" id="3.30.1490.70">
    <property type="match status" value="1"/>
</dbReference>
<keyword evidence="3" id="KW-0227">DNA damage</keyword>
<name>A0AAQ1JNF7_9GAMM</name>
<keyword evidence="4" id="KW-0234">DNA repair</keyword>
<evidence type="ECO:0000313" key="8">
    <source>
        <dbReference type="Proteomes" id="UP000243518"/>
    </source>
</evidence>
<evidence type="ECO:0000256" key="3">
    <source>
        <dbReference type="ARBA" id="ARBA00022763"/>
    </source>
</evidence>
<comment type="caution">
    <text evidence="7">The sequence shown here is derived from an EMBL/GenBank/DDBJ whole genome shotgun (WGS) entry which is preliminary data.</text>
</comment>
<feature type="signal peptide" evidence="5">
    <location>
        <begin position="1"/>
        <end position="21"/>
    </location>
</feature>
<evidence type="ECO:0000256" key="5">
    <source>
        <dbReference type="SAM" id="SignalP"/>
    </source>
</evidence>
<dbReference type="AlphaFoldDB" id="A0AAQ1JNF7"/>
<dbReference type="EMBL" id="FNVE01000001">
    <property type="protein sequence ID" value="SEF47961.1"/>
    <property type="molecule type" value="Genomic_DNA"/>
</dbReference>
<dbReference type="PANTHER" id="PTHR47810">
    <property type="entry name" value="DNA LIGASE"/>
    <property type="match status" value="1"/>
</dbReference>
<dbReference type="RefSeq" id="WP_200818390.1">
    <property type="nucleotide sequence ID" value="NZ_FNVE01000001.1"/>
</dbReference>
<accession>A0AAQ1JNF7</accession>
<dbReference type="CDD" id="cd07896">
    <property type="entry name" value="Adenylation_kDNA_ligase_like"/>
    <property type="match status" value="1"/>
</dbReference>
<keyword evidence="1 7" id="KW-0436">Ligase</keyword>
<evidence type="ECO:0000256" key="4">
    <source>
        <dbReference type="ARBA" id="ARBA00023204"/>
    </source>
</evidence>
<dbReference type="InterPro" id="IPR050326">
    <property type="entry name" value="NAD_dep_DNA_ligaseB"/>
</dbReference>
<dbReference type="Gene3D" id="3.30.470.30">
    <property type="entry name" value="DNA ligase/mRNA capping enzyme"/>
    <property type="match status" value="1"/>
</dbReference>
<dbReference type="GO" id="GO:0006260">
    <property type="term" value="P:DNA replication"/>
    <property type="evidence" value="ECO:0007669"/>
    <property type="project" value="UniProtKB-KW"/>
</dbReference>
<gene>
    <name evidence="7" type="ORF">SAMN05216586_101149</name>
</gene>
<dbReference type="InterPro" id="IPR012340">
    <property type="entry name" value="NA-bd_OB-fold"/>
</dbReference>
<evidence type="ECO:0000259" key="6">
    <source>
        <dbReference type="Pfam" id="PF14743"/>
    </source>
</evidence>
<evidence type="ECO:0000313" key="7">
    <source>
        <dbReference type="EMBL" id="SEF47961.1"/>
    </source>
</evidence>
<proteinExistence type="predicted"/>
<feature type="domain" description="DNA ligase OB-like" evidence="6">
    <location>
        <begin position="209"/>
        <end position="273"/>
    </location>
</feature>
<feature type="chain" id="PRO_5043024947" evidence="5">
    <location>
        <begin position="22"/>
        <end position="285"/>
    </location>
</feature>
<evidence type="ECO:0000256" key="1">
    <source>
        <dbReference type="ARBA" id="ARBA00022598"/>
    </source>
</evidence>
<organism evidence="7 8">
    <name type="scientific">Halopseudomonas aestusnigri</name>
    <dbReference type="NCBI Taxonomy" id="857252"/>
    <lineage>
        <taxon>Bacteria</taxon>
        <taxon>Pseudomonadati</taxon>
        <taxon>Pseudomonadota</taxon>
        <taxon>Gammaproteobacteria</taxon>
        <taxon>Pseudomonadales</taxon>
        <taxon>Pseudomonadaceae</taxon>
        <taxon>Halopseudomonas</taxon>
    </lineage>
</organism>
<dbReference type="NCBIfam" id="NF006592">
    <property type="entry name" value="PRK09125.1"/>
    <property type="match status" value="1"/>
</dbReference>
<dbReference type="PANTHER" id="PTHR47810:SF1">
    <property type="entry name" value="DNA LIGASE B"/>
    <property type="match status" value="1"/>
</dbReference>
<dbReference type="InterPro" id="IPR029319">
    <property type="entry name" value="DNA_ligase_OB"/>
</dbReference>
<dbReference type="GO" id="GO:0016874">
    <property type="term" value="F:ligase activity"/>
    <property type="evidence" value="ECO:0007669"/>
    <property type="project" value="UniProtKB-KW"/>
</dbReference>
<dbReference type="SUPFAM" id="SSF50249">
    <property type="entry name" value="Nucleic acid-binding proteins"/>
    <property type="match status" value="1"/>
</dbReference>
<dbReference type="Gene3D" id="2.40.50.140">
    <property type="entry name" value="Nucleic acid-binding proteins"/>
    <property type="match status" value="1"/>
</dbReference>
<dbReference type="SUPFAM" id="SSF56091">
    <property type="entry name" value="DNA ligase/mRNA capping enzyme, catalytic domain"/>
    <property type="match status" value="1"/>
</dbReference>